<organism evidence="2 3">
    <name type="scientific">Phenylobacterium glaciei</name>
    <dbReference type="NCBI Taxonomy" id="2803784"/>
    <lineage>
        <taxon>Bacteria</taxon>
        <taxon>Pseudomonadati</taxon>
        <taxon>Pseudomonadota</taxon>
        <taxon>Alphaproteobacteria</taxon>
        <taxon>Caulobacterales</taxon>
        <taxon>Caulobacteraceae</taxon>
        <taxon>Phenylobacterium</taxon>
    </lineage>
</organism>
<dbReference type="InterPro" id="IPR029063">
    <property type="entry name" value="SAM-dependent_MTases_sf"/>
</dbReference>
<evidence type="ECO:0000259" key="1">
    <source>
        <dbReference type="Pfam" id="PF08241"/>
    </source>
</evidence>
<dbReference type="CDD" id="cd02440">
    <property type="entry name" value="AdoMet_MTases"/>
    <property type="match status" value="1"/>
</dbReference>
<dbReference type="AlphaFoldDB" id="A0A941D1H0"/>
<accession>A0A941D1H0</accession>
<dbReference type="InterPro" id="IPR013216">
    <property type="entry name" value="Methyltransf_11"/>
</dbReference>
<sequence>MAITHRGPGWYWTTYWGDGHTASCAQGAPGAAAGQLKALWSAFAQARPAGARVLDLATGGGQAAAWLLAAHPGLLVTGADFADLPAERPEAPGVTFVSGAPLEKLPFADNAFDGLISQFGFEYGERTASVREAARILAPGGHGLFLSHHDQSAITQDYEARGRPFIAALVDRDPLRPARRVFDLHRRGASATALSEAEARMRSAVAKAQDAMANAPPHAEVRRHVAYLQALAAEPARFEPSDALSRLDTLEAMILSWRLRYEAHRRAMMDEAGVQALAARMAREGLVVQPPTPYADGVGALLGWRIDFAKPA</sequence>
<dbReference type="Pfam" id="PF08241">
    <property type="entry name" value="Methyltransf_11"/>
    <property type="match status" value="1"/>
</dbReference>
<dbReference type="Proteomes" id="UP000622580">
    <property type="component" value="Unassembled WGS sequence"/>
</dbReference>
<keyword evidence="2" id="KW-0489">Methyltransferase</keyword>
<name>A0A941D1H0_9CAUL</name>
<reference evidence="2" key="1">
    <citation type="submission" date="2021-04" db="EMBL/GenBank/DDBJ databases">
        <title>Draft genome assembly of strain Phenylobacterium sp. 20VBR1 using MiniION and Illumina platforms.</title>
        <authorList>
            <person name="Thomas F.A."/>
            <person name="Krishnan K.P."/>
            <person name="Sinha R.K."/>
        </authorList>
    </citation>
    <scope>NUCLEOTIDE SEQUENCE</scope>
    <source>
        <strain evidence="2">20VBR1</strain>
    </source>
</reference>
<keyword evidence="2" id="KW-0808">Transferase</keyword>
<feature type="domain" description="Methyltransferase type 11" evidence="1">
    <location>
        <begin position="54"/>
        <end position="143"/>
    </location>
</feature>
<keyword evidence="3" id="KW-1185">Reference proteome</keyword>
<dbReference type="GO" id="GO:0008757">
    <property type="term" value="F:S-adenosylmethionine-dependent methyltransferase activity"/>
    <property type="evidence" value="ECO:0007669"/>
    <property type="project" value="InterPro"/>
</dbReference>
<comment type="caution">
    <text evidence="2">The sequence shown here is derived from an EMBL/GenBank/DDBJ whole genome shotgun (WGS) entry which is preliminary data.</text>
</comment>
<dbReference type="GO" id="GO:0032259">
    <property type="term" value="P:methylation"/>
    <property type="evidence" value="ECO:0007669"/>
    <property type="project" value="UniProtKB-KW"/>
</dbReference>
<dbReference type="Gene3D" id="3.40.50.150">
    <property type="entry name" value="Vaccinia Virus protein VP39"/>
    <property type="match status" value="1"/>
</dbReference>
<dbReference type="RefSeq" id="WP_215339246.1">
    <property type="nucleotide sequence ID" value="NZ_JAGSGD010000001.1"/>
</dbReference>
<proteinExistence type="predicted"/>
<protein>
    <submittedName>
        <fullName evidence="2">Class I SAM-dependent methyltransferase</fullName>
    </submittedName>
</protein>
<dbReference type="SUPFAM" id="SSF53335">
    <property type="entry name" value="S-adenosyl-L-methionine-dependent methyltransferases"/>
    <property type="match status" value="1"/>
</dbReference>
<dbReference type="EMBL" id="JAGSGD010000001">
    <property type="protein sequence ID" value="MBR7619106.1"/>
    <property type="molecule type" value="Genomic_DNA"/>
</dbReference>
<evidence type="ECO:0000313" key="2">
    <source>
        <dbReference type="EMBL" id="MBR7619106.1"/>
    </source>
</evidence>
<gene>
    <name evidence="2" type="ORF">JKL49_06855</name>
</gene>
<evidence type="ECO:0000313" key="3">
    <source>
        <dbReference type="Proteomes" id="UP000622580"/>
    </source>
</evidence>